<evidence type="ECO:0000313" key="3">
    <source>
        <dbReference type="Proteomes" id="UP001187192"/>
    </source>
</evidence>
<feature type="transmembrane region" description="Helical" evidence="1">
    <location>
        <begin position="6"/>
        <end position="27"/>
    </location>
</feature>
<feature type="non-terminal residue" evidence="2">
    <location>
        <position position="1"/>
    </location>
</feature>
<organism evidence="2 3">
    <name type="scientific">Ficus carica</name>
    <name type="common">Common fig</name>
    <dbReference type="NCBI Taxonomy" id="3494"/>
    <lineage>
        <taxon>Eukaryota</taxon>
        <taxon>Viridiplantae</taxon>
        <taxon>Streptophyta</taxon>
        <taxon>Embryophyta</taxon>
        <taxon>Tracheophyta</taxon>
        <taxon>Spermatophyta</taxon>
        <taxon>Magnoliopsida</taxon>
        <taxon>eudicotyledons</taxon>
        <taxon>Gunneridae</taxon>
        <taxon>Pentapetalae</taxon>
        <taxon>rosids</taxon>
        <taxon>fabids</taxon>
        <taxon>Rosales</taxon>
        <taxon>Moraceae</taxon>
        <taxon>Ficeae</taxon>
        <taxon>Ficus</taxon>
    </lineage>
</organism>
<protein>
    <submittedName>
        <fullName evidence="2">Uncharacterized protein</fullName>
    </submittedName>
</protein>
<keyword evidence="1" id="KW-0472">Membrane</keyword>
<reference evidence="2" key="1">
    <citation type="submission" date="2023-07" db="EMBL/GenBank/DDBJ databases">
        <title>draft genome sequence of fig (Ficus carica).</title>
        <authorList>
            <person name="Takahashi T."/>
            <person name="Nishimura K."/>
        </authorList>
    </citation>
    <scope>NUCLEOTIDE SEQUENCE</scope>
</reference>
<evidence type="ECO:0000256" key="1">
    <source>
        <dbReference type="SAM" id="Phobius"/>
    </source>
</evidence>
<dbReference type="Proteomes" id="UP001187192">
    <property type="component" value="Unassembled WGS sequence"/>
</dbReference>
<proteinExistence type="predicted"/>
<comment type="caution">
    <text evidence="2">The sequence shown here is derived from an EMBL/GenBank/DDBJ whole genome shotgun (WGS) entry which is preliminary data.</text>
</comment>
<keyword evidence="3" id="KW-1185">Reference proteome</keyword>
<sequence length="28" mass="3029">RSCTYLSYYVPLDAVLLLGTAAGLLLLE</sequence>
<keyword evidence="1" id="KW-0812">Transmembrane</keyword>
<dbReference type="AlphaFoldDB" id="A0AA88EGT8"/>
<name>A0AA88EGT8_FICCA</name>
<dbReference type="EMBL" id="BTGU01017396">
    <property type="protein sequence ID" value="GMN74490.1"/>
    <property type="molecule type" value="Genomic_DNA"/>
</dbReference>
<accession>A0AA88EGT8</accession>
<gene>
    <name evidence="2" type="ORF">TIFTF001_055425</name>
</gene>
<keyword evidence="1" id="KW-1133">Transmembrane helix</keyword>
<evidence type="ECO:0000313" key="2">
    <source>
        <dbReference type="EMBL" id="GMN74490.1"/>
    </source>
</evidence>